<evidence type="ECO:0000256" key="6">
    <source>
        <dbReference type="ARBA" id="ARBA00023136"/>
    </source>
</evidence>
<keyword evidence="2 8" id="KW-0813">Transport</keyword>
<comment type="subcellular location">
    <subcellularLocation>
        <location evidence="1 8">Cell outer membrane</location>
        <topology evidence="1 8">Multi-pass membrane protein</topology>
    </subcellularLocation>
</comment>
<reference evidence="11" key="1">
    <citation type="submission" date="2020-08" db="EMBL/GenBank/DDBJ databases">
        <title>Genomic Encyclopedia of Type Strains, Phase III (KMG-III): the genomes of soil and plant-associated and newly described type strains.</title>
        <authorList>
            <person name="Whitman W."/>
        </authorList>
    </citation>
    <scope>NUCLEOTIDE SEQUENCE [LARGE SCALE GENOMIC DNA]</scope>
    <source>
        <strain evidence="11">CECT 8628</strain>
    </source>
</reference>
<name>A0A839SAX2_9SPHI</name>
<dbReference type="InterPro" id="IPR036942">
    <property type="entry name" value="Beta-barrel_TonB_sf"/>
</dbReference>
<dbReference type="InterPro" id="IPR037066">
    <property type="entry name" value="Plug_dom_sf"/>
</dbReference>
<dbReference type="AlphaFoldDB" id="A0A839SAX2"/>
<feature type="signal peptide" evidence="9">
    <location>
        <begin position="1"/>
        <end position="24"/>
    </location>
</feature>
<evidence type="ECO:0000256" key="1">
    <source>
        <dbReference type="ARBA" id="ARBA00004571"/>
    </source>
</evidence>
<evidence type="ECO:0000256" key="3">
    <source>
        <dbReference type="ARBA" id="ARBA00022452"/>
    </source>
</evidence>
<evidence type="ECO:0000313" key="11">
    <source>
        <dbReference type="EMBL" id="MBB3054393.1"/>
    </source>
</evidence>
<dbReference type="Gene3D" id="2.40.170.20">
    <property type="entry name" value="TonB-dependent receptor, beta-barrel domain"/>
    <property type="match status" value="1"/>
</dbReference>
<feature type="chain" id="PRO_5033008827" evidence="9">
    <location>
        <begin position="25"/>
        <end position="1058"/>
    </location>
</feature>
<dbReference type="NCBIfam" id="TIGR04057">
    <property type="entry name" value="SusC_RagA_signa"/>
    <property type="match status" value="1"/>
</dbReference>
<evidence type="ECO:0000256" key="4">
    <source>
        <dbReference type="ARBA" id="ARBA00022692"/>
    </source>
</evidence>
<dbReference type="NCBIfam" id="TIGR04056">
    <property type="entry name" value="OMP_RagA_SusC"/>
    <property type="match status" value="1"/>
</dbReference>
<keyword evidence="4 8" id="KW-0812">Transmembrane</keyword>
<dbReference type="InterPro" id="IPR008969">
    <property type="entry name" value="CarboxyPept-like_regulatory"/>
</dbReference>
<keyword evidence="12" id="KW-1185">Reference proteome</keyword>
<dbReference type="GO" id="GO:0009279">
    <property type="term" value="C:cell outer membrane"/>
    <property type="evidence" value="ECO:0007669"/>
    <property type="project" value="UniProtKB-SubCell"/>
</dbReference>
<dbReference type="PANTHER" id="PTHR30069:SF29">
    <property type="entry name" value="HEMOGLOBIN AND HEMOGLOBIN-HAPTOGLOBIN-BINDING PROTEIN 1-RELATED"/>
    <property type="match status" value="1"/>
</dbReference>
<comment type="similarity">
    <text evidence="8">Belongs to the TonB-dependent receptor family.</text>
</comment>
<dbReference type="Gene3D" id="2.170.130.10">
    <property type="entry name" value="TonB-dependent receptor, plug domain"/>
    <property type="match status" value="1"/>
</dbReference>
<keyword evidence="7 8" id="KW-0998">Cell outer membrane</keyword>
<evidence type="ECO:0000256" key="5">
    <source>
        <dbReference type="ARBA" id="ARBA00022729"/>
    </source>
</evidence>
<evidence type="ECO:0000256" key="2">
    <source>
        <dbReference type="ARBA" id="ARBA00022448"/>
    </source>
</evidence>
<proteinExistence type="inferred from homology"/>
<dbReference type="EMBL" id="JACHWX010000002">
    <property type="protein sequence ID" value="MBB3054393.1"/>
    <property type="molecule type" value="Genomic_DNA"/>
</dbReference>
<accession>A0A839SAX2</accession>
<dbReference type="InterPro" id="IPR023996">
    <property type="entry name" value="TonB-dep_OMP_SusC/RagA"/>
</dbReference>
<gene>
    <name evidence="11" type="ORF">FHS11_000803</name>
</gene>
<evidence type="ECO:0000256" key="8">
    <source>
        <dbReference type="PROSITE-ProRule" id="PRU01360"/>
    </source>
</evidence>
<evidence type="ECO:0000259" key="10">
    <source>
        <dbReference type="Pfam" id="PF07715"/>
    </source>
</evidence>
<dbReference type="OrthoDB" id="9768177at2"/>
<dbReference type="GO" id="GO:0044718">
    <property type="term" value="P:siderophore transmembrane transport"/>
    <property type="evidence" value="ECO:0007669"/>
    <property type="project" value="TreeGrafter"/>
</dbReference>
<dbReference type="SUPFAM" id="SSF49464">
    <property type="entry name" value="Carboxypeptidase regulatory domain-like"/>
    <property type="match status" value="1"/>
</dbReference>
<keyword evidence="3 8" id="KW-1134">Transmembrane beta strand</keyword>
<protein>
    <submittedName>
        <fullName evidence="11">TonB-linked SusC/RagA family outer membrane protein</fullName>
    </submittedName>
</protein>
<evidence type="ECO:0000256" key="9">
    <source>
        <dbReference type="SAM" id="SignalP"/>
    </source>
</evidence>
<keyword evidence="5 9" id="KW-0732">Signal</keyword>
<dbReference type="SUPFAM" id="SSF56935">
    <property type="entry name" value="Porins"/>
    <property type="match status" value="1"/>
</dbReference>
<dbReference type="InterPro" id="IPR023997">
    <property type="entry name" value="TonB-dep_OMP_SusC/RagA_CS"/>
</dbReference>
<comment type="caution">
    <text evidence="11">The sequence shown here is derived from an EMBL/GenBank/DDBJ whole genome shotgun (WGS) entry which is preliminary data.</text>
</comment>
<feature type="domain" description="TonB-dependent receptor plug" evidence="10">
    <location>
        <begin position="120"/>
        <end position="244"/>
    </location>
</feature>
<sequence length="1058" mass="115768">MKKNLRLLTVTLSLLLCCMVPRLAMGQSHLLKGVVVDSQGEPLPGVSVIIQGTSLGVTTATDGSFSLSLKGESNVLVLSFIGFDKKTVQVKSETTIRITLQESKAELKEVVVVGYGSQKKSEVTGAISSIKNKEFKDQPVSNLAASVEGKLSGVNVTQPSGTPGAGLLVSIRGAQNPLYVVDGVPMESESNSSLGTSYNLTGQSVGSGQNISSISDINPDDIESIEILKDASKAIYGSRAANGVVLITTKRGKAGQTVLDFNMNVGAQSVEKKIPFLNSQQFYNLTNTAIKNDIWIYQNDLATNNPNPHFALSDMQAAGIVDANGKAIPNPAAPYYDLKSHINTNWEDAIFRTAPVADYEISARGGTDKTKFFVGGSYYDQDGIIINNYYRRYNVRANIDNQATDKLSFGLNTSASYSDDKRSFNDNTYTGVVTNALGASPLMPVYSSPGVYADFTQYQAYWLSDNPVKSAKEINAHTYTNRFISSLFAEYKIMKDLKFKSTWSIDYNDVSDNQFFSALTVDAQAVGGKLLLGESKTLTWLNENTFNYQHQFGKSNLTLLAGYSQQQSKLELSQGGGEGFPAIGGVQNINNAATPIVVIIPYPLVYDALRSFISRANYSYDEKYLLSFIMRADGSSKFAPGHQWGYFPSASLGWNISNENFLKDNKSINSLKLRASYGLSGDQDNVPSYQDYAYWGAAKYNGDAGFVPYNILGPAPLTWQTNKTFNIGTDFELFNHFINGSIEYFISDETKLLNQEQIPGTTGFQWAYANSGKIEDKGLEIQLSTNNIKTRDFTWTSSFNISFLKNTIKSLAVDNQYISSYNDQSPTNILKVGQPVGTFIGVRFAGVDPANGDALYYAADGTKERADQVNFTRDATVIGNARPKFFGGFTNEFKYKQFDALVSTQFSYGSKVFNLIRTTYESLGWSSGSTPSGAYLGGVYANNDTRVLGAWSHPGQVTNIPRPSFLLQNYFPNSDEFLENGSFLKIRTVNIGYTISKTKYFNSIRFYLQAENLLTVSNYIGFDPEVSSTGGANAATAGIDYAAYPPARTFSLGVDVKF</sequence>
<dbReference type="Pfam" id="PF13715">
    <property type="entry name" value="CarbopepD_reg_2"/>
    <property type="match status" value="1"/>
</dbReference>
<dbReference type="InterPro" id="IPR039426">
    <property type="entry name" value="TonB-dep_rcpt-like"/>
</dbReference>
<dbReference type="PROSITE" id="PS52016">
    <property type="entry name" value="TONB_DEPENDENT_REC_3"/>
    <property type="match status" value="1"/>
</dbReference>
<evidence type="ECO:0000256" key="7">
    <source>
        <dbReference type="ARBA" id="ARBA00023237"/>
    </source>
</evidence>
<dbReference type="RefSeq" id="WP_096357021.1">
    <property type="nucleotide sequence ID" value="NZ_AP017313.1"/>
</dbReference>
<evidence type="ECO:0000313" key="12">
    <source>
        <dbReference type="Proteomes" id="UP000539265"/>
    </source>
</evidence>
<dbReference type="Proteomes" id="UP000539265">
    <property type="component" value="Unassembled WGS sequence"/>
</dbReference>
<organism evidence="11 12">
    <name type="scientific">Mucilaginibacter gotjawali</name>
    <dbReference type="NCBI Taxonomy" id="1550579"/>
    <lineage>
        <taxon>Bacteria</taxon>
        <taxon>Pseudomonadati</taxon>
        <taxon>Bacteroidota</taxon>
        <taxon>Sphingobacteriia</taxon>
        <taxon>Sphingobacteriales</taxon>
        <taxon>Sphingobacteriaceae</taxon>
        <taxon>Mucilaginibacter</taxon>
    </lineage>
</organism>
<dbReference type="Pfam" id="PF07715">
    <property type="entry name" value="Plug"/>
    <property type="match status" value="1"/>
</dbReference>
<dbReference type="GO" id="GO:0015344">
    <property type="term" value="F:siderophore uptake transmembrane transporter activity"/>
    <property type="evidence" value="ECO:0007669"/>
    <property type="project" value="TreeGrafter"/>
</dbReference>
<dbReference type="InterPro" id="IPR012910">
    <property type="entry name" value="Plug_dom"/>
</dbReference>
<dbReference type="PANTHER" id="PTHR30069">
    <property type="entry name" value="TONB-DEPENDENT OUTER MEMBRANE RECEPTOR"/>
    <property type="match status" value="1"/>
</dbReference>
<keyword evidence="6 8" id="KW-0472">Membrane</keyword>
<dbReference type="Gene3D" id="2.60.40.1120">
    <property type="entry name" value="Carboxypeptidase-like, regulatory domain"/>
    <property type="match status" value="1"/>
</dbReference>